<name>A0AAV1APY2_VICFA</name>
<accession>A0AAV1APY2</accession>
<dbReference type="GO" id="GO:0034455">
    <property type="term" value="C:t-UTP complex"/>
    <property type="evidence" value="ECO:0007669"/>
    <property type="project" value="TreeGrafter"/>
</dbReference>
<evidence type="ECO:0000313" key="2">
    <source>
        <dbReference type="EMBL" id="CAI8612580.1"/>
    </source>
</evidence>
<dbReference type="Pfam" id="PF24477">
    <property type="entry name" value="ARM_At3g06530"/>
    <property type="match status" value="2"/>
</dbReference>
<feature type="domain" description="At3g06530-like ARM-repeats" evidence="1">
    <location>
        <begin position="72"/>
        <end position="112"/>
    </location>
</feature>
<organism evidence="2 3">
    <name type="scientific">Vicia faba</name>
    <name type="common">Broad bean</name>
    <name type="synonym">Faba vulgaris</name>
    <dbReference type="NCBI Taxonomy" id="3906"/>
    <lineage>
        <taxon>Eukaryota</taxon>
        <taxon>Viridiplantae</taxon>
        <taxon>Streptophyta</taxon>
        <taxon>Embryophyta</taxon>
        <taxon>Tracheophyta</taxon>
        <taxon>Spermatophyta</taxon>
        <taxon>Magnoliopsida</taxon>
        <taxon>eudicotyledons</taxon>
        <taxon>Gunneridae</taxon>
        <taxon>Pentapetalae</taxon>
        <taxon>rosids</taxon>
        <taxon>fabids</taxon>
        <taxon>Fabales</taxon>
        <taxon>Fabaceae</taxon>
        <taxon>Papilionoideae</taxon>
        <taxon>50 kb inversion clade</taxon>
        <taxon>NPAAA clade</taxon>
        <taxon>Hologalegina</taxon>
        <taxon>IRL clade</taxon>
        <taxon>Fabeae</taxon>
        <taxon>Vicia</taxon>
    </lineage>
</organism>
<feature type="domain" description="At3g06530-like ARM-repeats" evidence="1">
    <location>
        <begin position="11"/>
        <end position="64"/>
    </location>
</feature>
<dbReference type="GO" id="GO:0030515">
    <property type="term" value="F:snoRNA binding"/>
    <property type="evidence" value="ECO:0007669"/>
    <property type="project" value="TreeGrafter"/>
</dbReference>
<dbReference type="InterPro" id="IPR056384">
    <property type="entry name" value="ARM_At3g06530"/>
</dbReference>
<dbReference type="GO" id="GO:0030686">
    <property type="term" value="C:90S preribosome"/>
    <property type="evidence" value="ECO:0007669"/>
    <property type="project" value="TreeGrafter"/>
</dbReference>
<protein>
    <recommendedName>
        <fullName evidence="1">At3g06530-like ARM-repeats domain-containing protein</fullName>
    </recommendedName>
</protein>
<evidence type="ECO:0000259" key="1">
    <source>
        <dbReference type="Pfam" id="PF24477"/>
    </source>
</evidence>
<gene>
    <name evidence="2" type="ORF">VFH_V041200</name>
</gene>
<dbReference type="EMBL" id="OX451740">
    <property type="protein sequence ID" value="CAI8612580.1"/>
    <property type="molecule type" value="Genomic_DNA"/>
</dbReference>
<dbReference type="Proteomes" id="UP001157006">
    <property type="component" value="Chromosome 5"/>
</dbReference>
<sequence length="342" mass="38432">MIQNYKRNSSFFVLLQSLLLIKPEGDGFYALFKCVFPILKAGLESLVNGGDVLLDEFNSEMLRSALMSAESSGNQLDYSKIKDLFVFFASSKFKHAFHKHLHFLAEQCSVSPTRILSKFLTDEGVPTAVQVESLQCYASLCSLSQDKWQAKILAKFPSILVPLAGDDQTIRVASMKCIDELRALWCRIERSGKNNGNNTTWFHFLGELILLLVQQKKPILSDKKFLPSLFASTLGSSCHNILVPQNMENRFDQPTKERILEFILGSALKFSNYGKLMNLSLLKGVGYAIIHHNIAPVLSRSMKQYYDDRSKSSQKFSNTRTQIMCLLLESCVMSSPSGGIDL</sequence>
<dbReference type="GO" id="GO:0045943">
    <property type="term" value="P:positive regulation of transcription by RNA polymerase I"/>
    <property type="evidence" value="ECO:0007669"/>
    <property type="project" value="TreeGrafter"/>
</dbReference>
<evidence type="ECO:0000313" key="3">
    <source>
        <dbReference type="Proteomes" id="UP001157006"/>
    </source>
</evidence>
<dbReference type="InterPro" id="IPR040191">
    <property type="entry name" value="UTP10"/>
</dbReference>
<dbReference type="PANTHER" id="PTHR13457:SF1">
    <property type="entry name" value="HEAT REPEAT-CONTAINING PROTEIN 1"/>
    <property type="match status" value="1"/>
</dbReference>
<keyword evidence="3" id="KW-1185">Reference proteome</keyword>
<dbReference type="AlphaFoldDB" id="A0AAV1APY2"/>
<dbReference type="PANTHER" id="PTHR13457">
    <property type="entry name" value="BAP28"/>
    <property type="match status" value="1"/>
</dbReference>
<reference evidence="2 3" key="1">
    <citation type="submission" date="2023-01" db="EMBL/GenBank/DDBJ databases">
        <authorList>
            <person name="Kreplak J."/>
        </authorList>
    </citation>
    <scope>NUCLEOTIDE SEQUENCE [LARGE SCALE GENOMIC DNA]</scope>
</reference>
<dbReference type="GO" id="GO:0032040">
    <property type="term" value="C:small-subunit processome"/>
    <property type="evidence" value="ECO:0007669"/>
    <property type="project" value="TreeGrafter"/>
</dbReference>
<dbReference type="GO" id="GO:0000462">
    <property type="term" value="P:maturation of SSU-rRNA from tricistronic rRNA transcript (SSU-rRNA, 5.8S rRNA, LSU-rRNA)"/>
    <property type="evidence" value="ECO:0007669"/>
    <property type="project" value="TreeGrafter"/>
</dbReference>
<proteinExistence type="predicted"/>